<evidence type="ECO:0000256" key="1">
    <source>
        <dbReference type="SAM" id="MobiDB-lite"/>
    </source>
</evidence>
<organism evidence="2 3">
    <name type="scientific">Oceanibaculum indicum</name>
    <dbReference type="NCBI Taxonomy" id="526216"/>
    <lineage>
        <taxon>Bacteria</taxon>
        <taxon>Pseudomonadati</taxon>
        <taxon>Pseudomonadota</taxon>
        <taxon>Alphaproteobacteria</taxon>
        <taxon>Rhodospirillales</taxon>
        <taxon>Oceanibaculaceae</taxon>
        <taxon>Oceanibaculum</taxon>
    </lineage>
</organism>
<feature type="region of interest" description="Disordered" evidence="1">
    <location>
        <begin position="183"/>
        <end position="232"/>
    </location>
</feature>
<accession>A0A420WHC4</accession>
<dbReference type="RefSeq" id="WP_121220124.1">
    <property type="nucleotide sequence ID" value="NZ_RBIG01000002.1"/>
</dbReference>
<evidence type="ECO:0000313" key="2">
    <source>
        <dbReference type="EMBL" id="RKQ70372.1"/>
    </source>
</evidence>
<dbReference type="OrthoDB" id="9789843at2"/>
<proteinExistence type="predicted"/>
<dbReference type="AlphaFoldDB" id="A0A420WHC4"/>
<evidence type="ECO:0008006" key="4">
    <source>
        <dbReference type="Google" id="ProtNLM"/>
    </source>
</evidence>
<dbReference type="Proteomes" id="UP000277424">
    <property type="component" value="Unassembled WGS sequence"/>
</dbReference>
<dbReference type="InterPro" id="IPR010421">
    <property type="entry name" value="TrcR"/>
</dbReference>
<gene>
    <name evidence="2" type="ORF">BCL74_2318</name>
</gene>
<name>A0A420WHC4_9PROT</name>
<protein>
    <recommendedName>
        <fullName evidence="4">Cytoplasmic protein</fullName>
    </recommendedName>
</protein>
<dbReference type="Pfam" id="PF06242">
    <property type="entry name" value="TrcR"/>
    <property type="match status" value="1"/>
</dbReference>
<feature type="compositionally biased region" description="Low complexity" evidence="1">
    <location>
        <begin position="187"/>
        <end position="202"/>
    </location>
</feature>
<dbReference type="EMBL" id="RBIG01000002">
    <property type="protein sequence ID" value="RKQ70372.1"/>
    <property type="molecule type" value="Genomic_DNA"/>
</dbReference>
<reference evidence="2 3" key="1">
    <citation type="submission" date="2018-10" db="EMBL/GenBank/DDBJ databases">
        <title>Comparative analysis of microorganisms from saline springs in Andes Mountain Range, Colombia.</title>
        <authorList>
            <person name="Rubin E."/>
        </authorList>
    </citation>
    <scope>NUCLEOTIDE SEQUENCE [LARGE SCALE GENOMIC DNA]</scope>
    <source>
        <strain evidence="2 3">USBA 36</strain>
    </source>
</reference>
<comment type="caution">
    <text evidence="2">The sequence shown here is derived from an EMBL/GenBank/DDBJ whole genome shotgun (WGS) entry which is preliminary data.</text>
</comment>
<evidence type="ECO:0000313" key="3">
    <source>
        <dbReference type="Proteomes" id="UP000277424"/>
    </source>
</evidence>
<sequence length="232" mass="25055">MAELLMPKATAVWLVENTALSFEQIAAFCGLHPLEVQAIADGEVATGMQGLDPVANGQLSWAEIERCTKDPKARLEASVRTVEVPEQKRKGPKYTPISKRQDKPDAIAYLLRYHPELSDAQIGKLLGTTKPTIQAVRDKSHWNSSSIRAQHPVQLGLCTMKDMNAALISARAKRPEQVIKSAEEVAAESAAASEGEAAGSGSPFADTSVTGGLTFDERSDSDDYESGGRYDR</sequence>